<evidence type="ECO:0008006" key="6">
    <source>
        <dbReference type="Google" id="ProtNLM"/>
    </source>
</evidence>
<dbReference type="InterPro" id="IPR001753">
    <property type="entry name" value="Enoyl-CoA_hydra/iso"/>
</dbReference>
<comment type="caution">
    <text evidence="4">The sequence shown here is derived from an EMBL/GenBank/DDBJ whole genome shotgun (WGS) entry which is preliminary data.</text>
</comment>
<evidence type="ECO:0000256" key="3">
    <source>
        <dbReference type="SAM" id="MobiDB-lite"/>
    </source>
</evidence>
<comment type="similarity">
    <text evidence="1 2">Belongs to the enoyl-CoA hydratase/isomerase family.</text>
</comment>
<dbReference type="GO" id="GO:0003824">
    <property type="term" value="F:catalytic activity"/>
    <property type="evidence" value="ECO:0007669"/>
    <property type="project" value="InterPro"/>
</dbReference>
<dbReference type="SUPFAM" id="SSF52096">
    <property type="entry name" value="ClpP/crotonase"/>
    <property type="match status" value="1"/>
</dbReference>
<feature type="compositionally biased region" description="Basic and acidic residues" evidence="3">
    <location>
        <begin position="8"/>
        <end position="34"/>
    </location>
</feature>
<dbReference type="OrthoDB" id="2139957at2759"/>
<reference evidence="4" key="2">
    <citation type="submission" date="2020-05" db="EMBL/GenBank/DDBJ databases">
        <authorList>
            <person name="Kim H.-S."/>
            <person name="Proctor R.H."/>
            <person name="Brown D.W."/>
        </authorList>
    </citation>
    <scope>NUCLEOTIDE SEQUENCE</scope>
    <source>
        <strain evidence="4">NRRL 20472</strain>
    </source>
</reference>
<accession>A0A8H4X2H4</accession>
<dbReference type="InterPro" id="IPR029045">
    <property type="entry name" value="ClpP/crotonase-like_dom_sf"/>
</dbReference>
<dbReference type="EMBL" id="JABEXW010000658">
    <property type="protein sequence ID" value="KAF4959598.1"/>
    <property type="molecule type" value="Genomic_DNA"/>
</dbReference>
<evidence type="ECO:0000256" key="1">
    <source>
        <dbReference type="ARBA" id="ARBA00005254"/>
    </source>
</evidence>
<dbReference type="CDD" id="cd06558">
    <property type="entry name" value="crotonase-like"/>
    <property type="match status" value="1"/>
</dbReference>
<protein>
    <recommendedName>
        <fullName evidence="6">Enoyl-CoA hydratase</fullName>
    </recommendedName>
</protein>
<evidence type="ECO:0000313" key="5">
    <source>
        <dbReference type="Proteomes" id="UP000622797"/>
    </source>
</evidence>
<organism evidence="4 5">
    <name type="scientific">Fusarium sarcochroum</name>
    <dbReference type="NCBI Taxonomy" id="1208366"/>
    <lineage>
        <taxon>Eukaryota</taxon>
        <taxon>Fungi</taxon>
        <taxon>Dikarya</taxon>
        <taxon>Ascomycota</taxon>
        <taxon>Pezizomycotina</taxon>
        <taxon>Sordariomycetes</taxon>
        <taxon>Hypocreomycetidae</taxon>
        <taxon>Hypocreales</taxon>
        <taxon>Nectriaceae</taxon>
        <taxon>Fusarium</taxon>
        <taxon>Fusarium lateritium species complex</taxon>
    </lineage>
</organism>
<dbReference type="Gene3D" id="3.90.226.10">
    <property type="entry name" value="2-enoyl-CoA Hydratase, Chain A, domain 1"/>
    <property type="match status" value="1"/>
</dbReference>
<keyword evidence="5" id="KW-1185">Reference proteome</keyword>
<dbReference type="Pfam" id="PF00378">
    <property type="entry name" value="ECH_1"/>
    <property type="match status" value="1"/>
</dbReference>
<name>A0A8H4X2H4_9HYPO</name>
<feature type="region of interest" description="Disordered" evidence="3">
    <location>
        <begin position="1"/>
        <end position="34"/>
    </location>
</feature>
<dbReference type="PANTHER" id="PTHR11941">
    <property type="entry name" value="ENOYL-COA HYDRATASE-RELATED"/>
    <property type="match status" value="1"/>
</dbReference>
<dbReference type="Proteomes" id="UP000622797">
    <property type="component" value="Unassembled WGS sequence"/>
</dbReference>
<sequence>MSPAPSPPKDDAFARRAKKRELDRRAQRAARERTRQRIAHLEEIVQAVSQGPGLELSAMMERLSIVSKERDDLAKTLATIQAALEPNKQAIETLSGESAFDTTSQSVIHQSASGHDKCPDVFNFQMMENSLSNPANLDSPHESFMAQRLLSSDHAVSSETVSPPIIIGEQEVPLLDGSFYEQPLGLTGSLTMPPCDCVPKEPEPGGIQKPSIWRLANEVLGYNEPLSDIMLRSEDELSEDLPVRVILHGWDAVEKSKGLPVLWKTLRRIDELQFASCGKVERLSILIMMHRLLRCRAEPASEQIAKLPLWYLSRPSQMIPHSSAIDFFVCGVIAKPPISNLGIDARMDRPSSLNALSSEALRELDSVLDWYDAEPTLRVMVITGTGRAFTAGADLKEWQRTLVGDKGERFGVREGVTPFTRRKGKKPIIAAVNGLAFGGGCEFAVNCDLVIAADTAIFGLPEVKRGLAPTGGVLTRIVHTAGMQVASEIVLTGRHVSAQEMQSWGIVNKVVPMNKVVDESLRYASLIAENSPDAIICARAGLRQAWETANVEEATEQWFRQYFSLLERGENIREGLAAFVDKRSPVWKESKL</sequence>
<proteinExistence type="inferred from homology"/>
<dbReference type="PANTHER" id="PTHR11941:SF158">
    <property type="entry name" value="ENOYL-COA HYDRATASE (AFU_ORTHOLOGUE AFUA_2G10650)"/>
    <property type="match status" value="1"/>
</dbReference>
<gene>
    <name evidence="4" type="ORF">FSARC_10684</name>
</gene>
<dbReference type="AlphaFoldDB" id="A0A8H4X2H4"/>
<dbReference type="GO" id="GO:0006635">
    <property type="term" value="P:fatty acid beta-oxidation"/>
    <property type="evidence" value="ECO:0007669"/>
    <property type="project" value="TreeGrafter"/>
</dbReference>
<evidence type="ECO:0000313" key="4">
    <source>
        <dbReference type="EMBL" id="KAF4959598.1"/>
    </source>
</evidence>
<dbReference type="InterPro" id="IPR018376">
    <property type="entry name" value="Enoyl-CoA_hyd/isom_CS"/>
</dbReference>
<reference evidence="4" key="1">
    <citation type="journal article" date="2020" name="BMC Genomics">
        <title>Correction to: Identification and distribution of gene clusters required for synthesis of sphingolipid metabolism inhibitors in diverse species of the filamentous fungus Fusarium.</title>
        <authorList>
            <person name="Kim H.S."/>
            <person name="Lohmar J.M."/>
            <person name="Busman M."/>
            <person name="Brown D.W."/>
            <person name="Naumann T.A."/>
            <person name="Divon H.H."/>
            <person name="Lysoe E."/>
            <person name="Uhlig S."/>
            <person name="Proctor R.H."/>
        </authorList>
    </citation>
    <scope>NUCLEOTIDE SEQUENCE</scope>
    <source>
        <strain evidence="4">NRRL 20472</strain>
    </source>
</reference>
<evidence type="ECO:0000256" key="2">
    <source>
        <dbReference type="RuleBase" id="RU003707"/>
    </source>
</evidence>
<dbReference type="PROSITE" id="PS00166">
    <property type="entry name" value="ENOYL_COA_HYDRATASE"/>
    <property type="match status" value="1"/>
</dbReference>
<dbReference type="GO" id="GO:0005739">
    <property type="term" value="C:mitochondrion"/>
    <property type="evidence" value="ECO:0007669"/>
    <property type="project" value="TreeGrafter"/>
</dbReference>